<dbReference type="PIRSF" id="PIRSF009433">
    <property type="entry name" value="DUF1464"/>
    <property type="match status" value="1"/>
</dbReference>
<dbReference type="EMBL" id="JAPDOD010000004">
    <property type="protein sequence ID" value="MDA0159954.1"/>
    <property type="molecule type" value="Genomic_DNA"/>
</dbReference>
<sequence>MSPRVAGVDPGTVSFDVCVLDGGEIVFERSFRTVDVGADPAPLVQALAQQGPLDLVLGPAGYGLPLVPVAQVGERELALMLLLREDEPHGRVGVGGMRSIVRALIAAGLPLVFGPGAIHLPTIPAYRKYNRIDMGTADKVASAALCIADQARRLGVGYADTSFVMLELGGAFSAALAVDGGRIVDGLGGSSGPIGARACGALDAEVAYLLGAALSKRTVFSGGALDPRSEGVQALRDDPRLSEGWLALEEGAVKAALALTAAVPAPREILVVGRSASAVVGALETRLAHVAPVRPTVGLKAAAHGAAIMADGLAGGGYSALVDRLGIREASGSALDHLRLHGADSIRLR</sequence>
<reference evidence="1" key="1">
    <citation type="submission" date="2022-10" db="EMBL/GenBank/DDBJ databases">
        <title>The WGS of Solirubrobacter ginsenosidimutans DSM 21036.</title>
        <authorList>
            <person name="Jiang Z."/>
        </authorList>
    </citation>
    <scope>NUCLEOTIDE SEQUENCE</scope>
    <source>
        <strain evidence="1">DSM 21036</strain>
    </source>
</reference>
<evidence type="ECO:0000313" key="2">
    <source>
        <dbReference type="Proteomes" id="UP001149140"/>
    </source>
</evidence>
<organism evidence="1 2">
    <name type="scientific">Solirubrobacter ginsenosidimutans</name>
    <dbReference type="NCBI Taxonomy" id="490573"/>
    <lineage>
        <taxon>Bacteria</taxon>
        <taxon>Bacillati</taxon>
        <taxon>Actinomycetota</taxon>
        <taxon>Thermoleophilia</taxon>
        <taxon>Solirubrobacterales</taxon>
        <taxon>Solirubrobacteraceae</taxon>
        <taxon>Solirubrobacter</taxon>
    </lineage>
</organism>
<protein>
    <submittedName>
        <fullName evidence="1">DUF1464 family protein</fullName>
    </submittedName>
</protein>
<accession>A0A9X3MPD7</accession>
<name>A0A9X3MPD7_9ACTN</name>
<evidence type="ECO:0000313" key="1">
    <source>
        <dbReference type="EMBL" id="MDA0159954.1"/>
    </source>
</evidence>
<comment type="caution">
    <text evidence="1">The sequence shown here is derived from an EMBL/GenBank/DDBJ whole genome shotgun (WGS) entry which is preliminary data.</text>
</comment>
<dbReference type="Pfam" id="PF07318">
    <property type="entry name" value="DUF1464"/>
    <property type="match status" value="1"/>
</dbReference>
<dbReference type="SUPFAM" id="SSF53067">
    <property type="entry name" value="Actin-like ATPase domain"/>
    <property type="match status" value="1"/>
</dbReference>
<dbReference type="InterPro" id="IPR043129">
    <property type="entry name" value="ATPase_NBD"/>
</dbReference>
<dbReference type="Proteomes" id="UP001149140">
    <property type="component" value="Unassembled WGS sequence"/>
</dbReference>
<dbReference type="RefSeq" id="WP_270038724.1">
    <property type="nucleotide sequence ID" value="NZ_JAPDOD010000004.1"/>
</dbReference>
<dbReference type="InterPro" id="IPR009927">
    <property type="entry name" value="DUF1464"/>
</dbReference>
<proteinExistence type="predicted"/>
<gene>
    <name evidence="1" type="ORF">OM076_06760</name>
</gene>
<keyword evidence="2" id="KW-1185">Reference proteome</keyword>
<dbReference type="AlphaFoldDB" id="A0A9X3MPD7"/>